<evidence type="ECO:0000256" key="4">
    <source>
        <dbReference type="ARBA" id="ARBA00023157"/>
    </source>
</evidence>
<feature type="non-terminal residue" evidence="11">
    <location>
        <position position="1"/>
    </location>
</feature>
<dbReference type="InterPro" id="IPR009581">
    <property type="entry name" value="FAM20_C"/>
</dbReference>
<keyword evidence="8" id="KW-0464">Manganese</keyword>
<evidence type="ECO:0000259" key="10">
    <source>
        <dbReference type="Pfam" id="PF06702"/>
    </source>
</evidence>
<keyword evidence="4" id="KW-1015">Disulfide bond</keyword>
<comment type="similarity">
    <text evidence="2">Belongs to the FAM20 family.</text>
</comment>
<dbReference type="Pfam" id="PF06702">
    <property type="entry name" value="Fam20C"/>
    <property type="match status" value="1"/>
</dbReference>
<evidence type="ECO:0000256" key="6">
    <source>
        <dbReference type="PIRSR" id="PIRSR624869-1"/>
    </source>
</evidence>
<comment type="subcellular location">
    <subcellularLocation>
        <location evidence="1">Golgi apparatus</location>
    </subcellularLocation>
</comment>
<feature type="active site" evidence="6">
    <location>
        <position position="425"/>
    </location>
</feature>
<protein>
    <submittedName>
        <fullName evidence="11">FA20C kinase</fullName>
    </submittedName>
</protein>
<dbReference type="CDD" id="cd10471">
    <property type="entry name" value="FAM20C_C"/>
    <property type="match status" value="1"/>
</dbReference>
<keyword evidence="11" id="KW-0808">Transferase</keyword>
<dbReference type="InterPro" id="IPR024869">
    <property type="entry name" value="FAM20"/>
</dbReference>
<evidence type="ECO:0000313" key="11">
    <source>
        <dbReference type="EMBL" id="NWZ18506.1"/>
    </source>
</evidence>
<keyword evidence="8" id="KW-0479">Metal-binding</keyword>
<keyword evidence="7" id="KW-0547">Nucleotide-binding</keyword>
<keyword evidence="7" id="KW-0067">ATP-binding</keyword>
<dbReference type="Proteomes" id="UP000525565">
    <property type="component" value="Unassembled WGS sequence"/>
</dbReference>
<feature type="region of interest" description="Disordered" evidence="9">
    <location>
        <begin position="79"/>
        <end position="103"/>
    </location>
</feature>
<keyword evidence="3" id="KW-0333">Golgi apparatus</keyword>
<dbReference type="GO" id="GO:0005524">
    <property type="term" value="F:ATP binding"/>
    <property type="evidence" value="ECO:0007669"/>
    <property type="project" value="UniProtKB-KW"/>
</dbReference>
<evidence type="ECO:0000256" key="3">
    <source>
        <dbReference type="ARBA" id="ARBA00023034"/>
    </source>
</evidence>
<sequence>MKMLLVRKFRLLILMVFLVACTMHIMIDLLPRLERRGAEGRPACSCPPPAAAAAPPPRAAPRWPSKHTLRILQDFSAEPASNLSSQSREAAEKAADGGGPAAAARPRRLIAPGAPRPPPPGSSTAAAAAPLAALFQHPLYRAALPPLADGDLLFNVNSDIRFNPRAAEQPEWQNEDNEEFLPTGETSIDSYPNWLKFHIGINRYELYSRHNPAIEALLQDLVSQKITSVAMKSGGTQLKLIMTFQNYGQALFKPMKQTREQETPPDFFYFSDYERHNAEIAAFHLDILDFRRVPPVAGRLVNMTREIRDVTRDKKLWRTFFISPANNICFYGECSYYCSTEHALCGKPDQIEGSLAAFLPDLSLAKRKTWRNPWRRSYHKRKKAEWEVDPDYCEEVKQTPPYDSGTRILDIMDMTVFDFLMGNMDRHHYETFEKFGNETFIIHLDNGRGFGKYSHDELSILVPLNQCCRIRKSTYLRLQLLAKEEYKLSLLMKESLLKDKIAPILYQPHLEAMDRRLRIVLKAVSDCIEKDGYDNVVENDFNTDVNTVATER</sequence>
<feature type="binding site" evidence="7">
    <location>
        <position position="445"/>
    </location>
    <ligand>
        <name>ATP</name>
        <dbReference type="ChEBI" id="CHEBI:30616"/>
    </ligand>
</feature>
<proteinExistence type="inferred from homology"/>
<evidence type="ECO:0000313" key="12">
    <source>
        <dbReference type="Proteomes" id="UP000525565"/>
    </source>
</evidence>
<keyword evidence="11" id="KW-0418">Kinase</keyword>
<evidence type="ECO:0000256" key="1">
    <source>
        <dbReference type="ARBA" id="ARBA00004555"/>
    </source>
</evidence>
<feature type="binding site" evidence="8">
    <location>
        <position position="445"/>
    </location>
    <ligand>
        <name>Mn(2+)</name>
        <dbReference type="ChEBI" id="CHEBI:29035"/>
    </ligand>
</feature>
<feature type="region of interest" description="Disordered" evidence="9">
    <location>
        <begin position="38"/>
        <end position="63"/>
    </location>
</feature>
<organism evidence="11 12">
    <name type="scientific">Asarcornis scutulata</name>
    <dbReference type="NCBI Taxonomy" id="75869"/>
    <lineage>
        <taxon>Eukaryota</taxon>
        <taxon>Metazoa</taxon>
        <taxon>Chordata</taxon>
        <taxon>Craniata</taxon>
        <taxon>Vertebrata</taxon>
        <taxon>Euteleostomi</taxon>
        <taxon>Archelosauria</taxon>
        <taxon>Archosauria</taxon>
        <taxon>Dinosauria</taxon>
        <taxon>Saurischia</taxon>
        <taxon>Theropoda</taxon>
        <taxon>Coelurosauria</taxon>
        <taxon>Aves</taxon>
        <taxon>Neognathae</taxon>
        <taxon>Galloanserae</taxon>
        <taxon>Anseriformes</taxon>
        <taxon>Anatidae</taxon>
        <taxon>Anatinae</taxon>
        <taxon>Asarcornis</taxon>
    </lineage>
</organism>
<evidence type="ECO:0000256" key="5">
    <source>
        <dbReference type="ARBA" id="ARBA00023180"/>
    </source>
</evidence>
<feature type="binding site" evidence="8">
    <location>
        <position position="274"/>
    </location>
    <ligand>
        <name>Mn(2+)</name>
        <dbReference type="ChEBI" id="CHEBI:29035"/>
    </ligand>
</feature>
<feature type="compositionally biased region" description="Pro residues" evidence="9">
    <location>
        <begin position="45"/>
        <end position="59"/>
    </location>
</feature>
<feature type="binding site" evidence="7">
    <location>
        <position position="237"/>
    </location>
    <ligand>
        <name>ATP</name>
        <dbReference type="ChEBI" id="CHEBI:30616"/>
    </ligand>
</feature>
<name>A0A7K7KJA3_9AVES</name>
<dbReference type="PANTHER" id="PTHR12450:SF11">
    <property type="entry name" value="EXTRACELLULAR SERINE_THREONINE PROTEIN KINASE FAM20C"/>
    <property type="match status" value="1"/>
</dbReference>
<dbReference type="GO" id="GO:0046872">
    <property type="term" value="F:metal ion binding"/>
    <property type="evidence" value="ECO:0007669"/>
    <property type="project" value="UniProtKB-KW"/>
</dbReference>
<keyword evidence="5" id="KW-0325">Glycoprotein</keyword>
<feature type="binding site" evidence="7">
    <location>
        <position position="430"/>
    </location>
    <ligand>
        <name>ATP</name>
        <dbReference type="ChEBI" id="CHEBI:30616"/>
    </ligand>
</feature>
<reference evidence="11 12" key="1">
    <citation type="submission" date="2019-09" db="EMBL/GenBank/DDBJ databases">
        <title>Bird 10,000 Genomes (B10K) Project - Family phase.</title>
        <authorList>
            <person name="Zhang G."/>
        </authorList>
    </citation>
    <scope>NUCLEOTIDE SEQUENCE [LARGE SCALE GENOMIC DNA]</scope>
    <source>
        <strain evidence="11">OUT-0051</strain>
        <tissue evidence="11">Kidney</tissue>
    </source>
</reference>
<comment type="caution">
    <text evidence="11">The sequence shown here is derived from an EMBL/GenBank/DDBJ whole genome shotgun (WGS) entry which is preliminary data.</text>
</comment>
<dbReference type="PROSITE" id="PS51257">
    <property type="entry name" value="PROKAR_LIPOPROTEIN"/>
    <property type="match status" value="1"/>
</dbReference>
<evidence type="ECO:0000256" key="2">
    <source>
        <dbReference type="ARBA" id="ARBA00006557"/>
    </source>
</evidence>
<feature type="domain" description="FAM20 C-terminal" evidence="10">
    <location>
        <begin position="320"/>
        <end position="537"/>
    </location>
</feature>
<evidence type="ECO:0000256" key="7">
    <source>
        <dbReference type="PIRSR" id="PIRSR624869-2"/>
    </source>
</evidence>
<dbReference type="GO" id="GO:0005794">
    <property type="term" value="C:Golgi apparatus"/>
    <property type="evidence" value="ECO:0007669"/>
    <property type="project" value="UniProtKB-SubCell"/>
</dbReference>
<dbReference type="AlphaFoldDB" id="A0A7K7KJA3"/>
<feature type="binding site" evidence="7">
    <location>
        <position position="253"/>
    </location>
    <ligand>
        <name>ATP</name>
        <dbReference type="ChEBI" id="CHEBI:30616"/>
    </ligand>
</feature>
<comment type="cofactor">
    <cofactor evidence="8">
        <name>Mn(2+)</name>
        <dbReference type="ChEBI" id="CHEBI:29035"/>
    </cofactor>
</comment>
<accession>A0A7K7KJA3</accession>
<evidence type="ECO:0000256" key="9">
    <source>
        <dbReference type="SAM" id="MobiDB-lite"/>
    </source>
</evidence>
<feature type="binding site" evidence="7">
    <location>
        <begin position="356"/>
        <end position="359"/>
    </location>
    <ligand>
        <name>ATP</name>
        <dbReference type="ChEBI" id="CHEBI:30616"/>
    </ligand>
</feature>
<dbReference type="EMBL" id="VZSO01000005">
    <property type="protein sequence ID" value="NWZ18506.1"/>
    <property type="molecule type" value="Genomic_DNA"/>
</dbReference>
<evidence type="ECO:0000256" key="8">
    <source>
        <dbReference type="PIRSR" id="PIRSR624869-3"/>
    </source>
</evidence>
<gene>
    <name evidence="11" type="primary">Fam20c_0</name>
    <name evidence="11" type="ORF">ASASCU_R00033</name>
</gene>
<feature type="non-terminal residue" evidence="11">
    <location>
        <position position="552"/>
    </location>
</feature>
<feature type="binding site" evidence="7">
    <location>
        <position position="274"/>
    </location>
    <ligand>
        <name>ATP</name>
        <dbReference type="ChEBI" id="CHEBI:30616"/>
    </ligand>
</feature>
<keyword evidence="12" id="KW-1185">Reference proteome</keyword>
<dbReference type="GO" id="GO:0004674">
    <property type="term" value="F:protein serine/threonine kinase activity"/>
    <property type="evidence" value="ECO:0007669"/>
    <property type="project" value="TreeGrafter"/>
</dbReference>
<dbReference type="PANTHER" id="PTHR12450">
    <property type="entry name" value="DENTIN MATRIX PROTEIN 4 PROTEIN FAM20"/>
    <property type="match status" value="1"/>
</dbReference>